<dbReference type="Pfam" id="PF00772">
    <property type="entry name" value="DnaB"/>
    <property type="match status" value="1"/>
</dbReference>
<evidence type="ECO:0000256" key="6">
    <source>
        <dbReference type="ARBA" id="ARBA00022806"/>
    </source>
</evidence>
<evidence type="ECO:0000313" key="14">
    <source>
        <dbReference type="EMBL" id="SHJ40017.1"/>
    </source>
</evidence>
<evidence type="ECO:0000256" key="5">
    <source>
        <dbReference type="ARBA" id="ARBA00022801"/>
    </source>
</evidence>
<dbReference type="GO" id="GO:0005829">
    <property type="term" value="C:cytosol"/>
    <property type="evidence" value="ECO:0007669"/>
    <property type="project" value="TreeGrafter"/>
</dbReference>
<dbReference type="InterPro" id="IPR007693">
    <property type="entry name" value="DNA_helicase_DnaB-like_N"/>
</dbReference>
<evidence type="ECO:0000256" key="10">
    <source>
        <dbReference type="ARBA" id="ARBA00048954"/>
    </source>
</evidence>
<dbReference type="GO" id="GO:0006269">
    <property type="term" value="P:DNA replication, synthesis of primer"/>
    <property type="evidence" value="ECO:0007669"/>
    <property type="project" value="UniProtKB-UniRule"/>
</dbReference>
<dbReference type="PANTHER" id="PTHR30153:SF2">
    <property type="entry name" value="REPLICATIVE DNA HELICASE"/>
    <property type="match status" value="1"/>
</dbReference>
<dbReference type="PROSITE" id="PS51199">
    <property type="entry name" value="SF4_HELICASE"/>
    <property type="match status" value="1"/>
</dbReference>
<evidence type="ECO:0000256" key="3">
    <source>
        <dbReference type="ARBA" id="ARBA00022705"/>
    </source>
</evidence>
<dbReference type="InterPro" id="IPR007694">
    <property type="entry name" value="DNA_helicase_DnaB-like_C"/>
</dbReference>
<comment type="similarity">
    <text evidence="1 12">Belongs to the helicase family. DnaB subfamily.</text>
</comment>
<dbReference type="Proteomes" id="UP000184418">
    <property type="component" value="Unassembled WGS sequence"/>
</dbReference>
<dbReference type="GO" id="GO:0016887">
    <property type="term" value="F:ATP hydrolysis activity"/>
    <property type="evidence" value="ECO:0007669"/>
    <property type="project" value="RHEA"/>
</dbReference>
<dbReference type="Gene3D" id="3.40.50.300">
    <property type="entry name" value="P-loop containing nucleotide triphosphate hydrolases"/>
    <property type="match status" value="1"/>
</dbReference>
<name>A0A1M6J029_9BACT</name>
<dbReference type="GO" id="GO:0043139">
    <property type="term" value="F:5'-3' DNA helicase activity"/>
    <property type="evidence" value="ECO:0007669"/>
    <property type="project" value="UniProtKB-EC"/>
</dbReference>
<sequence length="455" mass="49344">MRQPARPELGYLPPQALKIEAAVLGAAILEAPSHHLVLSMLPLEAFYKPAHQFVYRALLALAEDHKPADLLTVVHQLRAHGTLERAGGPAFIAGLTACINSSVHVDGHCRILLEHLARRVVIDAGKSMQAKGYDESRDPLVLLADAQSQLISLHRTFDHRPARSVADAFDGVFATLADAVGKLGLTGVPTGLQALNQATGGWQPSDLVILAARPGMGKTAAMLHMARSASLDNNLRTAIFSLEMPTAQLVQRLVAGEVPGYSNADLRTADLPGGREEVDHLRQKALRLKTHGDRLLIDDTPGLSIYQLRAKCTRLHAEQPLGLIAIDYLQLMRGDVKGNREQEIGSITRGLKELAKELNVPVLALSQLSRAVETRGGEKRPQLSDLRESGSIEQDADMVVFLWRGEYYNISQYADGASTKGTLLIDIVKHRNGGIGEIIVGCNMSRGVLKDLYGN</sequence>
<comment type="catalytic activity">
    <reaction evidence="10 12">
        <text>ATP + H2O = ADP + phosphate + H(+)</text>
        <dbReference type="Rhea" id="RHEA:13065"/>
        <dbReference type="ChEBI" id="CHEBI:15377"/>
        <dbReference type="ChEBI" id="CHEBI:15378"/>
        <dbReference type="ChEBI" id="CHEBI:30616"/>
        <dbReference type="ChEBI" id="CHEBI:43474"/>
        <dbReference type="ChEBI" id="CHEBI:456216"/>
        <dbReference type="EC" id="5.6.2.3"/>
    </reaction>
</comment>
<evidence type="ECO:0000256" key="7">
    <source>
        <dbReference type="ARBA" id="ARBA00022840"/>
    </source>
</evidence>
<evidence type="ECO:0000256" key="9">
    <source>
        <dbReference type="ARBA" id="ARBA00023235"/>
    </source>
</evidence>
<keyword evidence="8 12" id="KW-0238">DNA-binding</keyword>
<dbReference type="InterPro" id="IPR027417">
    <property type="entry name" value="P-loop_NTPase"/>
</dbReference>
<dbReference type="GO" id="GO:1990077">
    <property type="term" value="C:primosome complex"/>
    <property type="evidence" value="ECO:0007669"/>
    <property type="project" value="UniProtKB-UniRule"/>
</dbReference>
<dbReference type="Gene3D" id="1.10.860.10">
    <property type="entry name" value="DNAb Helicase, Chain A"/>
    <property type="match status" value="1"/>
</dbReference>
<dbReference type="InterPro" id="IPR016136">
    <property type="entry name" value="DNA_helicase_N/primase_C"/>
</dbReference>
<keyword evidence="4 12" id="KW-0547">Nucleotide-binding</keyword>
<dbReference type="Pfam" id="PF03796">
    <property type="entry name" value="DnaB_C"/>
    <property type="match status" value="1"/>
</dbReference>
<keyword evidence="3 12" id="KW-0235">DNA replication</keyword>
<evidence type="ECO:0000259" key="13">
    <source>
        <dbReference type="PROSITE" id="PS51199"/>
    </source>
</evidence>
<keyword evidence="15" id="KW-1185">Reference proteome</keyword>
<dbReference type="EMBL" id="FQYN01000006">
    <property type="protein sequence ID" value="SHJ40017.1"/>
    <property type="molecule type" value="Genomic_DNA"/>
</dbReference>
<keyword evidence="5 12" id="KW-0378">Hydrolase</keyword>
<keyword evidence="6 12" id="KW-0347">Helicase</keyword>
<dbReference type="GO" id="GO:0003677">
    <property type="term" value="F:DNA binding"/>
    <property type="evidence" value="ECO:0007669"/>
    <property type="project" value="UniProtKB-UniRule"/>
</dbReference>
<evidence type="ECO:0000256" key="11">
    <source>
        <dbReference type="NCBIfam" id="TIGR00665"/>
    </source>
</evidence>
<dbReference type="EC" id="5.6.2.3" evidence="11 12"/>
<organism evidence="14 15">
    <name type="scientific">Hymenobacter daecheongensis DSM 21074</name>
    <dbReference type="NCBI Taxonomy" id="1121955"/>
    <lineage>
        <taxon>Bacteria</taxon>
        <taxon>Pseudomonadati</taxon>
        <taxon>Bacteroidota</taxon>
        <taxon>Cytophagia</taxon>
        <taxon>Cytophagales</taxon>
        <taxon>Hymenobacteraceae</taxon>
        <taxon>Hymenobacter</taxon>
    </lineage>
</organism>
<protein>
    <recommendedName>
        <fullName evidence="11 12">Replicative DNA helicase</fullName>
        <ecNumber evidence="11 12">5.6.2.3</ecNumber>
    </recommendedName>
</protein>
<evidence type="ECO:0000256" key="1">
    <source>
        <dbReference type="ARBA" id="ARBA00008428"/>
    </source>
</evidence>
<dbReference type="OrthoDB" id="9773982at2"/>
<evidence type="ECO:0000256" key="2">
    <source>
        <dbReference type="ARBA" id="ARBA00022515"/>
    </source>
</evidence>
<accession>A0A1M6J029</accession>
<evidence type="ECO:0000256" key="4">
    <source>
        <dbReference type="ARBA" id="ARBA00022741"/>
    </source>
</evidence>
<keyword evidence="9" id="KW-0413">Isomerase</keyword>
<dbReference type="AlphaFoldDB" id="A0A1M6J029"/>
<feature type="domain" description="SF4 helicase" evidence="13">
    <location>
        <begin position="181"/>
        <end position="455"/>
    </location>
</feature>
<reference evidence="14 15" key="1">
    <citation type="submission" date="2016-11" db="EMBL/GenBank/DDBJ databases">
        <authorList>
            <person name="Jaros S."/>
            <person name="Januszkiewicz K."/>
            <person name="Wedrychowicz H."/>
        </authorList>
    </citation>
    <scope>NUCLEOTIDE SEQUENCE [LARGE SCALE GENOMIC DNA]</scope>
    <source>
        <strain evidence="14 15">DSM 21074</strain>
    </source>
</reference>
<dbReference type="NCBIfam" id="TIGR00665">
    <property type="entry name" value="DnaB"/>
    <property type="match status" value="1"/>
</dbReference>
<keyword evidence="7 12" id="KW-0067">ATP-binding</keyword>
<evidence type="ECO:0000256" key="12">
    <source>
        <dbReference type="RuleBase" id="RU362085"/>
    </source>
</evidence>
<keyword evidence="2 12" id="KW-0639">Primosome</keyword>
<comment type="function">
    <text evidence="12">The main replicative DNA helicase, it participates in initiation and elongation during chromosome replication. Travels ahead of the DNA replisome, separating dsDNA into templates for DNA synthesis. A processive ATP-dependent 5'-3' DNA helicase it has DNA-dependent ATPase activity.</text>
</comment>
<gene>
    <name evidence="14" type="ORF">SAMN02745146_3038</name>
</gene>
<dbReference type="GO" id="GO:0005524">
    <property type="term" value="F:ATP binding"/>
    <property type="evidence" value="ECO:0007669"/>
    <property type="project" value="UniProtKB-UniRule"/>
</dbReference>
<dbReference type="CDD" id="cd00984">
    <property type="entry name" value="DnaB_C"/>
    <property type="match status" value="1"/>
</dbReference>
<dbReference type="InterPro" id="IPR036185">
    <property type="entry name" value="DNA_heli_DnaB-like_N_sf"/>
</dbReference>
<dbReference type="RefSeq" id="WP_073110739.1">
    <property type="nucleotide sequence ID" value="NZ_FQYN01000006.1"/>
</dbReference>
<proteinExistence type="inferred from homology"/>
<dbReference type="STRING" id="1121955.SAMN02745146_3038"/>
<dbReference type="SUPFAM" id="SSF52540">
    <property type="entry name" value="P-loop containing nucleoside triphosphate hydrolases"/>
    <property type="match status" value="1"/>
</dbReference>
<evidence type="ECO:0000256" key="8">
    <source>
        <dbReference type="ARBA" id="ARBA00023125"/>
    </source>
</evidence>
<dbReference type="InterPro" id="IPR007692">
    <property type="entry name" value="DNA_helicase_DnaB"/>
</dbReference>
<dbReference type="SUPFAM" id="SSF48024">
    <property type="entry name" value="N-terminal domain of DnaB helicase"/>
    <property type="match status" value="1"/>
</dbReference>
<evidence type="ECO:0000313" key="15">
    <source>
        <dbReference type="Proteomes" id="UP000184418"/>
    </source>
</evidence>
<dbReference type="PANTHER" id="PTHR30153">
    <property type="entry name" value="REPLICATIVE DNA HELICASE DNAB"/>
    <property type="match status" value="1"/>
</dbReference>